<evidence type="ECO:0000256" key="3">
    <source>
        <dbReference type="SAM" id="MobiDB-lite"/>
    </source>
</evidence>
<dbReference type="GO" id="GO:0005886">
    <property type="term" value="C:plasma membrane"/>
    <property type="evidence" value="ECO:0007669"/>
    <property type="project" value="TreeGrafter"/>
</dbReference>
<dbReference type="Pfam" id="PF01656">
    <property type="entry name" value="CbiA"/>
    <property type="match status" value="1"/>
</dbReference>
<reference evidence="5 6" key="1">
    <citation type="submission" date="2016-11" db="EMBL/GenBank/DDBJ databases">
        <title>Trade-off between light-utilization and light-protection in marine flavobacteria.</title>
        <authorList>
            <person name="Kumagai Y."/>
        </authorList>
    </citation>
    <scope>NUCLEOTIDE SEQUENCE [LARGE SCALE GENOMIC DNA]</scope>
    <source>
        <strain evidence="5 6">NBRC 107125</strain>
    </source>
</reference>
<dbReference type="EMBL" id="CP019343">
    <property type="protein sequence ID" value="ARN74081.1"/>
    <property type="molecule type" value="Genomic_DNA"/>
</dbReference>
<keyword evidence="1" id="KW-0547">Nucleotide-binding</keyword>
<gene>
    <name evidence="5" type="ORF">BST96_08075</name>
</gene>
<evidence type="ECO:0000256" key="1">
    <source>
        <dbReference type="ARBA" id="ARBA00022741"/>
    </source>
</evidence>
<feature type="domain" description="CobQ/CobB/MinD/ParA nucleotide binding" evidence="4">
    <location>
        <begin position="98"/>
        <end position="268"/>
    </location>
</feature>
<name>A0A1X9NA89_9GAMM</name>
<dbReference type="RefSeq" id="WP_206045426.1">
    <property type="nucleotide sequence ID" value="NZ_CP019343.1"/>
</dbReference>
<dbReference type="Gene3D" id="3.40.50.300">
    <property type="entry name" value="P-loop containing nucleotide triphosphate hydrolases"/>
    <property type="match status" value="1"/>
</dbReference>
<feature type="region of interest" description="Disordered" evidence="3">
    <location>
        <begin position="10"/>
        <end position="38"/>
    </location>
</feature>
<dbReference type="GO" id="GO:0004713">
    <property type="term" value="F:protein tyrosine kinase activity"/>
    <property type="evidence" value="ECO:0007669"/>
    <property type="project" value="TreeGrafter"/>
</dbReference>
<evidence type="ECO:0000259" key="4">
    <source>
        <dbReference type="Pfam" id="PF01656"/>
    </source>
</evidence>
<dbReference type="AlphaFoldDB" id="A0A1X9NA89"/>
<dbReference type="InterPro" id="IPR005702">
    <property type="entry name" value="Wzc-like_C"/>
</dbReference>
<dbReference type="InterPro" id="IPR002586">
    <property type="entry name" value="CobQ/CobB/MinD/ParA_Nub-bd_dom"/>
</dbReference>
<keyword evidence="6" id="KW-1185">Reference proteome</keyword>
<dbReference type="KEGG" id="osg:BST96_08075"/>
<dbReference type="PANTHER" id="PTHR32309:SF13">
    <property type="entry name" value="FERRIC ENTEROBACTIN TRANSPORT PROTEIN FEPE"/>
    <property type="match status" value="1"/>
</dbReference>
<dbReference type="InterPro" id="IPR050445">
    <property type="entry name" value="Bact_polysacc_biosynth/exp"/>
</dbReference>
<dbReference type="InterPro" id="IPR027417">
    <property type="entry name" value="P-loop_NTPase"/>
</dbReference>
<accession>A0A1X9NA89</accession>
<dbReference type="SUPFAM" id="SSF52540">
    <property type="entry name" value="P-loop containing nucleoside triphosphate hydrolases"/>
    <property type="match status" value="1"/>
</dbReference>
<organism evidence="5 6">
    <name type="scientific">Oceanicoccus sagamiensis</name>
    <dbReference type="NCBI Taxonomy" id="716816"/>
    <lineage>
        <taxon>Bacteria</taxon>
        <taxon>Pseudomonadati</taxon>
        <taxon>Pseudomonadota</taxon>
        <taxon>Gammaproteobacteria</taxon>
        <taxon>Cellvibrionales</taxon>
        <taxon>Spongiibacteraceae</taxon>
        <taxon>Oceanicoccus</taxon>
    </lineage>
</organism>
<sequence>MDYIQQAIDKARDERQGKIGQEPNENVAPSTAAPAAASMKGVPGEISYTKTRQVTLDEDMLRKNRVVAGFNFDQRAEPYRQLRTQVLQKLRANSWKTLAVTSPNENAGKTLTAVNLAISLSKEVNQTVLLVDLDLRTPSVLNALAIEVDHGLMDHLNDDVSLGDILVNPDFERLVILPGKANENYSSEILSSPKMTELLQDLTNRYESRILIFDLPALLVNDDALTFTPFVDAALLVVEEGVTTADQIERSLQMLEGTNLLGTILNKAD</sequence>
<feature type="compositionally biased region" description="Low complexity" evidence="3">
    <location>
        <begin position="28"/>
        <end position="38"/>
    </location>
</feature>
<dbReference type="CDD" id="cd05387">
    <property type="entry name" value="BY-kinase"/>
    <property type="match status" value="1"/>
</dbReference>
<dbReference type="STRING" id="716816.BST96_08075"/>
<keyword evidence="2" id="KW-0067">ATP-binding</keyword>
<evidence type="ECO:0000313" key="6">
    <source>
        <dbReference type="Proteomes" id="UP000193450"/>
    </source>
</evidence>
<protein>
    <recommendedName>
        <fullName evidence="4">CobQ/CobB/MinD/ParA nucleotide binding domain-containing protein</fullName>
    </recommendedName>
</protein>
<dbReference type="PANTHER" id="PTHR32309">
    <property type="entry name" value="TYROSINE-PROTEIN KINASE"/>
    <property type="match status" value="1"/>
</dbReference>
<proteinExistence type="predicted"/>
<evidence type="ECO:0000313" key="5">
    <source>
        <dbReference type="EMBL" id="ARN74081.1"/>
    </source>
</evidence>
<evidence type="ECO:0000256" key="2">
    <source>
        <dbReference type="ARBA" id="ARBA00022840"/>
    </source>
</evidence>
<dbReference type="Proteomes" id="UP000193450">
    <property type="component" value="Chromosome"/>
</dbReference>